<dbReference type="Gene3D" id="3.30.420.10">
    <property type="entry name" value="Ribonuclease H-like superfamily/Ribonuclease H"/>
    <property type="match status" value="1"/>
</dbReference>
<dbReference type="PANTHER" id="PTHR47515:SF2">
    <property type="entry name" value="INTEGRASE CORE DOMAIN PROTEIN"/>
    <property type="match status" value="1"/>
</dbReference>
<organism evidence="3 4">
    <name type="scientific">Acrocarpospora pleiomorpha</name>
    <dbReference type="NCBI Taxonomy" id="90975"/>
    <lineage>
        <taxon>Bacteria</taxon>
        <taxon>Bacillati</taxon>
        <taxon>Actinomycetota</taxon>
        <taxon>Actinomycetes</taxon>
        <taxon>Streptosporangiales</taxon>
        <taxon>Streptosporangiaceae</taxon>
        <taxon>Acrocarpospora</taxon>
    </lineage>
</organism>
<protein>
    <recommendedName>
        <fullName evidence="2">Integrase catalytic domain-containing protein</fullName>
    </recommendedName>
</protein>
<dbReference type="Pfam" id="PF13683">
    <property type="entry name" value="rve_3"/>
    <property type="match status" value="1"/>
</dbReference>
<dbReference type="OrthoDB" id="1551204at2"/>
<dbReference type="Proteomes" id="UP000377595">
    <property type="component" value="Unassembled WGS sequence"/>
</dbReference>
<sequence>MSLLVCFRLLYLIFIRVVGWLILVVRSDASKELEILVLRHEVAVLRRQVAHPRPDWADRAILAALIRHLPRWLRTHRIVTPGTLLAWHRRLVKRHWAYPSGTGRPPIPEQVRDLVIRLATENPRWGYRRIGGELIGLGHRVGEGTIRRILAAAGLGPAPRQASPNWRQFLASQAAGLLACDFVHVETVFLKRLYIFFVMEIETRRVHILGVTAKPTGVWTAQQARNLLMEVGECAGRFKFLIRDRDGKFARAFDQVFTESGIRIVKIPPRAPRANCYAERFAGTLRRECLDHLLIYGERHLRRVLADFERHYNDHRPHQSRDQKPPLHDSGRVIDMRAPGIHSRL</sequence>
<dbReference type="SUPFAM" id="SSF53098">
    <property type="entry name" value="Ribonuclease H-like"/>
    <property type="match status" value="1"/>
</dbReference>
<feature type="region of interest" description="Disordered" evidence="1">
    <location>
        <begin position="314"/>
        <end position="333"/>
    </location>
</feature>
<dbReference type="GO" id="GO:0003676">
    <property type="term" value="F:nucleic acid binding"/>
    <property type="evidence" value="ECO:0007669"/>
    <property type="project" value="InterPro"/>
</dbReference>
<comment type="caution">
    <text evidence="3">The sequence shown here is derived from an EMBL/GenBank/DDBJ whole genome shotgun (WGS) entry which is preliminary data.</text>
</comment>
<evidence type="ECO:0000256" key="1">
    <source>
        <dbReference type="SAM" id="MobiDB-lite"/>
    </source>
</evidence>
<dbReference type="PROSITE" id="PS50994">
    <property type="entry name" value="INTEGRASE"/>
    <property type="match status" value="1"/>
</dbReference>
<feature type="domain" description="Integrase catalytic" evidence="2">
    <location>
        <begin position="160"/>
        <end position="333"/>
    </location>
</feature>
<name>A0A5M3Y246_9ACTN</name>
<dbReference type="InterPro" id="IPR036397">
    <property type="entry name" value="RNaseH_sf"/>
</dbReference>
<gene>
    <name evidence="3" type="ORF">Aple_086920</name>
</gene>
<keyword evidence="4" id="KW-1185">Reference proteome</keyword>
<evidence type="ECO:0000313" key="4">
    <source>
        <dbReference type="Proteomes" id="UP000377595"/>
    </source>
</evidence>
<dbReference type="EMBL" id="BLAF01000073">
    <property type="protein sequence ID" value="GES25793.1"/>
    <property type="molecule type" value="Genomic_DNA"/>
</dbReference>
<dbReference type="GO" id="GO:0015074">
    <property type="term" value="P:DNA integration"/>
    <property type="evidence" value="ECO:0007669"/>
    <property type="project" value="InterPro"/>
</dbReference>
<dbReference type="InterPro" id="IPR001584">
    <property type="entry name" value="Integrase_cat-core"/>
</dbReference>
<reference evidence="3 4" key="1">
    <citation type="submission" date="2019-10" db="EMBL/GenBank/DDBJ databases">
        <title>Whole genome shotgun sequence of Acrocarpospora pleiomorpha NBRC 16267.</title>
        <authorList>
            <person name="Ichikawa N."/>
            <person name="Kimura A."/>
            <person name="Kitahashi Y."/>
            <person name="Komaki H."/>
            <person name="Oguchi A."/>
        </authorList>
    </citation>
    <scope>NUCLEOTIDE SEQUENCE [LARGE SCALE GENOMIC DNA]</scope>
    <source>
        <strain evidence="3 4">NBRC 16267</strain>
    </source>
</reference>
<accession>A0A5M3Y246</accession>
<evidence type="ECO:0000259" key="2">
    <source>
        <dbReference type="PROSITE" id="PS50994"/>
    </source>
</evidence>
<dbReference type="AlphaFoldDB" id="A0A5M3Y246"/>
<dbReference type="InterPro" id="IPR012337">
    <property type="entry name" value="RNaseH-like_sf"/>
</dbReference>
<dbReference type="PANTHER" id="PTHR47515">
    <property type="entry name" value="LOW CALCIUM RESPONSE LOCUS PROTEIN T"/>
    <property type="match status" value="1"/>
</dbReference>
<proteinExistence type="predicted"/>
<evidence type="ECO:0000313" key="3">
    <source>
        <dbReference type="EMBL" id="GES25793.1"/>
    </source>
</evidence>